<keyword evidence="2" id="KW-1185">Reference proteome</keyword>
<sequence>MRHVFAALALATIASHAMAEDGYTAKSLFFGEDDSLRTVATSAAPAVTEGTAVAAQTASGAAVTVADNKANSATKPRVLRVSHKKVENVGASYFIRLKDADGSTRDVLARRVFKSGEHFQLGVKVNHPSYVYILNEAPDGSLTQIYPQPSQDNFVDAMGVVFLPARGSFVFDNKPGMEKLMVYLSSEPLKTDVRKRVTGYTPDFVSSPINTAAACTPRVSVTTADASVPGSTPDAALQVASGDTGADYGTKGIAFAADDKSSCATTVAAAEPEYATKGIVFSDDSAPTAGGQVASYVVKPTTASDANLYLKINLAHE</sequence>
<dbReference type="EMBL" id="BPUR01000009">
    <property type="protein sequence ID" value="GJH18485.1"/>
    <property type="molecule type" value="Genomic_DNA"/>
</dbReference>
<name>A0ACB5QTI8_9BURK</name>
<evidence type="ECO:0000313" key="1">
    <source>
        <dbReference type="EMBL" id="GJH18485.1"/>
    </source>
</evidence>
<comment type="caution">
    <text evidence="1">The sequence shown here is derived from an EMBL/GenBank/DDBJ whole genome shotgun (WGS) entry which is preliminary data.</text>
</comment>
<dbReference type="Proteomes" id="UP001055013">
    <property type="component" value="Unassembled WGS sequence"/>
</dbReference>
<protein>
    <submittedName>
        <fullName evidence="1">DUF4384 domain-containing protein</fullName>
    </submittedName>
</protein>
<accession>A0ACB5QTI8</accession>
<reference evidence="1" key="1">
    <citation type="submission" date="2021-09" db="EMBL/GenBank/DDBJ databases">
        <title>Isolation and characterization of 3-chlorobenzoate degrading bacteria from soils in Shizuoka.</title>
        <authorList>
            <person name="Ifat A."/>
            <person name="Ogawa N."/>
            <person name="Kimbara K."/>
            <person name="Moriuchi R."/>
            <person name="Dohra H."/>
            <person name="Shintani M."/>
        </authorList>
    </citation>
    <scope>NUCLEOTIDE SEQUENCE</scope>
    <source>
        <strain evidence="1">19CS2-2</strain>
    </source>
</reference>
<organism evidence="1 2">
    <name type="scientific">Caballeronia novacaledonica</name>
    <dbReference type="NCBI Taxonomy" id="1544861"/>
    <lineage>
        <taxon>Bacteria</taxon>
        <taxon>Pseudomonadati</taxon>
        <taxon>Pseudomonadota</taxon>
        <taxon>Betaproteobacteria</taxon>
        <taxon>Burkholderiales</taxon>
        <taxon>Burkholderiaceae</taxon>
        <taxon>Caballeronia</taxon>
    </lineage>
</organism>
<gene>
    <name evidence="1" type="ORF">CBA19CS22_18105</name>
</gene>
<evidence type="ECO:0000313" key="2">
    <source>
        <dbReference type="Proteomes" id="UP001055013"/>
    </source>
</evidence>
<proteinExistence type="predicted"/>